<dbReference type="AlphaFoldDB" id="A0A2T2XDE6"/>
<evidence type="ECO:0000256" key="1">
    <source>
        <dbReference type="SAM" id="Phobius"/>
    </source>
</evidence>
<gene>
    <name evidence="2" type="ORF">C7B46_14240</name>
</gene>
<accession>A0A2T2XDE6</accession>
<feature type="transmembrane region" description="Helical" evidence="1">
    <location>
        <begin position="235"/>
        <end position="265"/>
    </location>
</feature>
<feature type="transmembrane region" description="Helical" evidence="1">
    <location>
        <begin position="127"/>
        <end position="145"/>
    </location>
</feature>
<keyword evidence="1" id="KW-0472">Membrane</keyword>
<proteinExistence type="predicted"/>
<dbReference type="Proteomes" id="UP000242972">
    <property type="component" value="Unassembled WGS sequence"/>
</dbReference>
<evidence type="ECO:0000313" key="3">
    <source>
        <dbReference type="Proteomes" id="UP000242972"/>
    </source>
</evidence>
<keyword evidence="1" id="KW-1133">Transmembrane helix</keyword>
<feature type="transmembrane region" description="Helical" evidence="1">
    <location>
        <begin position="294"/>
        <end position="314"/>
    </location>
</feature>
<comment type="caution">
    <text evidence="2">The sequence shown here is derived from an EMBL/GenBank/DDBJ whole genome shotgun (WGS) entry which is preliminary data.</text>
</comment>
<dbReference type="EMBL" id="PXYW01000040">
    <property type="protein sequence ID" value="PSR32476.1"/>
    <property type="molecule type" value="Genomic_DNA"/>
</dbReference>
<sequence>MSLVSDYYQVLLDIGLFLFFVIGAKVAILFTIRVKRPHTMRSRSMLWTGFGAWWLISGLWQVFPWVVTKSSDALARDLYHNQPAWLVAWYHYFLTFWTAKPITWNILAVTFQILVGIMLLTEKDNLAGRISLVLAVIFSWSVWVVPEAFGSLLSSYSSLVTGTPGAGFIAGSIGLLLLVPTTIWESANIARNINRGLAILLGLAGVWQLNPWSGFFGPNIARMFAVSPVPRITHIIHTMMQFALSYSVALNSLLVIICLGLAFMVWKNNSRATLLIISGAFFLWLWLSGEGLGLIPAIGCNMSTAPLLFLLIIISTGDTTIKTRDANAS</sequence>
<evidence type="ECO:0000313" key="2">
    <source>
        <dbReference type="EMBL" id="PSR32476.1"/>
    </source>
</evidence>
<protein>
    <submittedName>
        <fullName evidence="2">Uncharacterized protein</fullName>
    </submittedName>
</protein>
<organism evidence="2 3">
    <name type="scientific">Sulfobacillus benefaciens</name>
    <dbReference type="NCBI Taxonomy" id="453960"/>
    <lineage>
        <taxon>Bacteria</taxon>
        <taxon>Bacillati</taxon>
        <taxon>Bacillota</taxon>
        <taxon>Clostridia</taxon>
        <taxon>Eubacteriales</taxon>
        <taxon>Clostridiales Family XVII. Incertae Sedis</taxon>
        <taxon>Sulfobacillus</taxon>
    </lineage>
</organism>
<feature type="transmembrane region" description="Helical" evidence="1">
    <location>
        <begin position="196"/>
        <end position="215"/>
    </location>
</feature>
<reference evidence="2 3" key="1">
    <citation type="journal article" date="2014" name="BMC Genomics">
        <title>Comparison of environmental and isolate Sulfobacillus genomes reveals diverse carbon, sulfur, nitrogen, and hydrogen metabolisms.</title>
        <authorList>
            <person name="Justice N.B."/>
            <person name="Norman A."/>
            <person name="Brown C.T."/>
            <person name="Singh A."/>
            <person name="Thomas B.C."/>
            <person name="Banfield J.F."/>
        </authorList>
    </citation>
    <scope>NUCLEOTIDE SEQUENCE [LARGE SCALE GENOMIC DNA]</scope>
    <source>
        <strain evidence="2">AMDSBA4</strain>
    </source>
</reference>
<feature type="transmembrane region" description="Helical" evidence="1">
    <location>
        <begin position="44"/>
        <end position="63"/>
    </location>
</feature>
<feature type="transmembrane region" description="Helical" evidence="1">
    <location>
        <begin position="12"/>
        <end position="32"/>
    </location>
</feature>
<feature type="transmembrane region" description="Helical" evidence="1">
    <location>
        <begin position="165"/>
        <end position="184"/>
    </location>
</feature>
<name>A0A2T2XDE6_9FIRM</name>
<feature type="transmembrane region" description="Helical" evidence="1">
    <location>
        <begin position="272"/>
        <end position="288"/>
    </location>
</feature>
<keyword evidence="1" id="KW-0812">Transmembrane</keyword>